<dbReference type="STRING" id="945553.A0A0D2M8V2"/>
<evidence type="ECO:0000313" key="3">
    <source>
        <dbReference type="Proteomes" id="UP000054270"/>
    </source>
</evidence>
<evidence type="ECO:0000313" key="2">
    <source>
        <dbReference type="EMBL" id="KJA19738.1"/>
    </source>
</evidence>
<dbReference type="AlphaFoldDB" id="A0A0D2M8V2"/>
<feature type="compositionally biased region" description="Low complexity" evidence="1">
    <location>
        <begin position="311"/>
        <end position="320"/>
    </location>
</feature>
<evidence type="ECO:0000256" key="1">
    <source>
        <dbReference type="SAM" id="MobiDB-lite"/>
    </source>
</evidence>
<sequence length="666" mass="72193">MTRTTGSTLVNLTHVQMLPSQPQIPGKRKPEDFNPLLNAAAAKRAKKEAKSGASSKRKLHHDDGAGGLLIVRAPESQPSHSQPVASHTADIQPPRFASQSAPDVAGPSKPAAKKFKADSQPLRTTSKPKLSARDRVAYSGEYNDSDVEKDVQAMEDEADNLRRKSRANATISTSLLVGDTNIQFAPRAEDTMNTSRSKGKTKATDMTPAMVARENLQLERNKQLRQGSVDIDAGRRGRTMDAAASRGHRRKSSVGGRGKRTSMAFETSGVITQPHNSVSESSFYKHIDCDLPDSERIRQLLIWCSLRAAAAPSNPSTSKPSSPPLPPLSAEGAQALKSLQDDLVRMLAEKRVDLSLHSPAAGSSKAAQEDLRENEQNVRNRHLEVSYSQHIQQAQSEEESWKKVSYGYDAYFKKLQSSLEKRTAALDPQGMSAKAKGKRRASGDLDDVDSHFMPHEHEISPDFHVTLALAKSVLGHRPTGDERVPGRRGVSRSNLTREELDAEIKRRLPTLEFKIDQLFSFASSARTTTDIAEKALNERFDVLAANLASRIAPFPTVQDAGATGSAAATQLLTTYVAHPAGARAAGASGAADPRDLLRALARVDQERPPAQVGDAARRAAREVQRANEVGAAAVGDRRLTGVPPATPRKAPGTPRRGTTPSRDWDR</sequence>
<dbReference type="PANTHER" id="PTHR14778">
    <property type="entry name" value="KINETOCHORE-ASSOCIATED PROTEIN DSN1 HOMOLOG"/>
    <property type="match status" value="1"/>
</dbReference>
<dbReference type="GO" id="GO:0007059">
    <property type="term" value="P:chromosome segregation"/>
    <property type="evidence" value="ECO:0007669"/>
    <property type="project" value="InterPro"/>
</dbReference>
<organism evidence="2 3">
    <name type="scientific">Hypholoma sublateritium (strain FD-334 SS-4)</name>
    <dbReference type="NCBI Taxonomy" id="945553"/>
    <lineage>
        <taxon>Eukaryota</taxon>
        <taxon>Fungi</taxon>
        <taxon>Dikarya</taxon>
        <taxon>Basidiomycota</taxon>
        <taxon>Agaricomycotina</taxon>
        <taxon>Agaricomycetes</taxon>
        <taxon>Agaricomycetidae</taxon>
        <taxon>Agaricales</taxon>
        <taxon>Agaricineae</taxon>
        <taxon>Strophariaceae</taxon>
        <taxon>Hypholoma</taxon>
    </lineage>
</organism>
<feature type="region of interest" description="Disordered" evidence="1">
    <location>
        <begin position="240"/>
        <end position="261"/>
    </location>
</feature>
<dbReference type="OrthoDB" id="3364649at2759"/>
<feature type="region of interest" description="Disordered" evidence="1">
    <location>
        <begin position="311"/>
        <end position="330"/>
    </location>
</feature>
<dbReference type="GO" id="GO:0051301">
    <property type="term" value="P:cell division"/>
    <property type="evidence" value="ECO:0007669"/>
    <property type="project" value="InterPro"/>
</dbReference>
<dbReference type="OMA" id="DVRQMQS"/>
<dbReference type="EMBL" id="KN817574">
    <property type="protein sequence ID" value="KJA19738.1"/>
    <property type="molecule type" value="Genomic_DNA"/>
</dbReference>
<dbReference type="InterPro" id="IPR013218">
    <property type="entry name" value="Dsn1/Mis13"/>
</dbReference>
<dbReference type="PANTHER" id="PTHR14778:SF2">
    <property type="entry name" value="KINETOCHORE-ASSOCIATED PROTEIN DSN1 HOMOLOG"/>
    <property type="match status" value="1"/>
</dbReference>
<feature type="compositionally biased region" description="Polar residues" evidence="1">
    <location>
        <begin position="76"/>
        <end position="85"/>
    </location>
</feature>
<feature type="compositionally biased region" description="Polar residues" evidence="1">
    <location>
        <begin position="656"/>
        <end position="666"/>
    </location>
</feature>
<feature type="compositionally biased region" description="Basic residues" evidence="1">
    <location>
        <begin position="246"/>
        <end position="260"/>
    </location>
</feature>
<keyword evidence="3" id="KW-1185">Reference proteome</keyword>
<reference evidence="3" key="1">
    <citation type="submission" date="2014-04" db="EMBL/GenBank/DDBJ databases">
        <title>Evolutionary Origins and Diversification of the Mycorrhizal Mutualists.</title>
        <authorList>
            <consortium name="DOE Joint Genome Institute"/>
            <consortium name="Mycorrhizal Genomics Consortium"/>
            <person name="Kohler A."/>
            <person name="Kuo A."/>
            <person name="Nagy L.G."/>
            <person name="Floudas D."/>
            <person name="Copeland A."/>
            <person name="Barry K.W."/>
            <person name="Cichocki N."/>
            <person name="Veneault-Fourrey C."/>
            <person name="LaButti K."/>
            <person name="Lindquist E.A."/>
            <person name="Lipzen A."/>
            <person name="Lundell T."/>
            <person name="Morin E."/>
            <person name="Murat C."/>
            <person name="Riley R."/>
            <person name="Ohm R."/>
            <person name="Sun H."/>
            <person name="Tunlid A."/>
            <person name="Henrissat B."/>
            <person name="Grigoriev I.V."/>
            <person name="Hibbett D.S."/>
            <person name="Martin F."/>
        </authorList>
    </citation>
    <scope>NUCLEOTIDE SEQUENCE [LARGE SCALE GENOMIC DNA]</scope>
    <source>
        <strain evidence="3">FD-334 SS-4</strain>
    </source>
</reference>
<feature type="region of interest" description="Disordered" evidence="1">
    <location>
        <begin position="1"/>
        <end position="138"/>
    </location>
</feature>
<feature type="region of interest" description="Disordered" evidence="1">
    <location>
        <begin position="623"/>
        <end position="666"/>
    </location>
</feature>
<dbReference type="GO" id="GO:0000444">
    <property type="term" value="C:MIS12/MIND type complex"/>
    <property type="evidence" value="ECO:0007669"/>
    <property type="project" value="InterPro"/>
</dbReference>
<dbReference type="Pfam" id="PF08202">
    <property type="entry name" value="MIS13"/>
    <property type="match status" value="1"/>
</dbReference>
<gene>
    <name evidence="2" type="ORF">HYPSUDRAFT_44023</name>
</gene>
<name>A0A0D2M8V2_HYPSF</name>
<protein>
    <submittedName>
        <fullName evidence="2">Uncharacterized protein</fullName>
    </submittedName>
</protein>
<feature type="compositionally biased region" description="Polar residues" evidence="1">
    <location>
        <begin position="1"/>
        <end position="23"/>
    </location>
</feature>
<proteinExistence type="predicted"/>
<accession>A0A0D2M8V2</accession>
<dbReference type="Proteomes" id="UP000054270">
    <property type="component" value="Unassembled WGS sequence"/>
</dbReference>